<feature type="transmembrane region" description="Helical" evidence="8">
    <location>
        <begin position="420"/>
        <end position="438"/>
    </location>
</feature>
<feature type="transmembrane region" description="Helical" evidence="8">
    <location>
        <begin position="104"/>
        <end position="123"/>
    </location>
</feature>
<dbReference type="Pfam" id="PF03062">
    <property type="entry name" value="MBOAT"/>
    <property type="match status" value="1"/>
</dbReference>
<proteinExistence type="inferred from homology"/>
<comment type="subcellular location">
    <subcellularLocation>
        <location evidence="1">Cell membrane</location>
        <topology evidence="1">Multi-pass membrane protein</topology>
    </subcellularLocation>
</comment>
<evidence type="ECO:0000313" key="9">
    <source>
        <dbReference type="EMBL" id="CUM99771.1"/>
    </source>
</evidence>
<dbReference type="InterPro" id="IPR028362">
    <property type="entry name" value="AlgI"/>
</dbReference>
<sequence>MVFSSFEFLFRFLPAFLIIYFITPKKFRNAVLFLGSIAFYTYGEAQYVLLLLASVTVNYVIACSMYKTPEDGRGRRQAVLLVLALCYDFGMLFFFKYSGLTTKLPLGISFYTFQIAAYVIDVYRGIVPAEKSYVNLGTYLTMFPQLIAGPIVNYTEVSSCLKRRTVTARDFESGIRILVIGLGSKVIIADRVGMLWNNVQTIGFNSISTPLAWLGAVAYSMELYFDFAGYSMMAIGLGKMLGFQIPVNFRFPYISKSVTEFWRRWHITLGRWFRDYVYIPLGGSRKGRLRTMFNLFAVWILTALWHGAGYNFLIWGGMLLGALFLEKLFLLPFLQKSKVIGHVYLLLFVPVTWMAFTITDVHQLGIYLTRMFPFVNAHTGMVNSMDYIKYLKDYDSLLAMGVLFATPVPAVIYGRIKRGMFGTLAIAVIFALSMYYLAVSANNPFLYFNF</sequence>
<dbReference type="InterPro" id="IPR024194">
    <property type="entry name" value="Ac/AlaTfrase_AlgI/DltB"/>
</dbReference>
<dbReference type="RefSeq" id="WP_055168767.1">
    <property type="nucleotide sequence ID" value="NZ_CYXX01000009.1"/>
</dbReference>
<keyword evidence="3 7" id="KW-1003">Cell membrane</keyword>
<feature type="transmembrane region" description="Helical" evidence="8">
    <location>
        <begin position="312"/>
        <end position="331"/>
    </location>
</feature>
<keyword evidence="7" id="KW-0012">Acyltransferase</keyword>
<feature type="transmembrane region" description="Helical" evidence="8">
    <location>
        <begin position="49"/>
        <end position="66"/>
    </location>
</feature>
<evidence type="ECO:0000256" key="4">
    <source>
        <dbReference type="ARBA" id="ARBA00022692"/>
    </source>
</evidence>
<dbReference type="AlphaFoldDB" id="A0A173TAT0"/>
<evidence type="ECO:0000313" key="10">
    <source>
        <dbReference type="Proteomes" id="UP000095453"/>
    </source>
</evidence>
<name>A0A173TAT0_9FIRM</name>
<evidence type="ECO:0000256" key="7">
    <source>
        <dbReference type="PIRNR" id="PIRNR016636"/>
    </source>
</evidence>
<dbReference type="PANTHER" id="PTHR13285:SF18">
    <property type="entry name" value="PROTEIN-CYSTEINE N-PALMITOYLTRANSFERASE RASP"/>
    <property type="match status" value="1"/>
</dbReference>
<dbReference type="PIRSF" id="PIRSF016636">
    <property type="entry name" value="AlgI_DltB"/>
    <property type="match status" value="1"/>
</dbReference>
<evidence type="ECO:0000256" key="8">
    <source>
        <dbReference type="SAM" id="Phobius"/>
    </source>
</evidence>
<dbReference type="GO" id="GO:0016746">
    <property type="term" value="F:acyltransferase activity"/>
    <property type="evidence" value="ECO:0007669"/>
    <property type="project" value="UniProtKB-KW"/>
</dbReference>
<dbReference type="GO" id="GO:0042121">
    <property type="term" value="P:alginic acid biosynthetic process"/>
    <property type="evidence" value="ECO:0007669"/>
    <property type="project" value="InterPro"/>
</dbReference>
<keyword evidence="6 7" id="KW-0472">Membrane</keyword>
<dbReference type="InterPro" id="IPR051085">
    <property type="entry name" value="MB_O-acyltransferase"/>
</dbReference>
<feature type="transmembrane region" description="Helical" evidence="8">
    <location>
        <begin position="78"/>
        <end position="98"/>
    </location>
</feature>
<dbReference type="PANTHER" id="PTHR13285">
    <property type="entry name" value="ACYLTRANSFERASE"/>
    <property type="match status" value="1"/>
</dbReference>
<dbReference type="InterPro" id="IPR004299">
    <property type="entry name" value="MBOAT_fam"/>
</dbReference>
<feature type="transmembrane region" description="Helical" evidence="8">
    <location>
        <begin position="394"/>
        <end position="413"/>
    </location>
</feature>
<dbReference type="GO" id="GO:0005886">
    <property type="term" value="C:plasma membrane"/>
    <property type="evidence" value="ECO:0007669"/>
    <property type="project" value="UniProtKB-SubCell"/>
</dbReference>
<comment type="similarity">
    <text evidence="2 7">Belongs to the membrane-bound acyltransferase family.</text>
</comment>
<gene>
    <name evidence="9" type="primary">dltB_1</name>
    <name evidence="9" type="ORF">ERS852444_01415</name>
</gene>
<protein>
    <submittedName>
        <fullName evidence="9">D-alanyl-lipoteichoic acid biosynthesis protein DltB</fullName>
    </submittedName>
</protein>
<accession>A0A173TAT0</accession>
<dbReference type="EMBL" id="CYXX01000009">
    <property type="protein sequence ID" value="CUM99771.1"/>
    <property type="molecule type" value="Genomic_DNA"/>
</dbReference>
<evidence type="ECO:0000256" key="1">
    <source>
        <dbReference type="ARBA" id="ARBA00004651"/>
    </source>
</evidence>
<evidence type="ECO:0000256" key="5">
    <source>
        <dbReference type="ARBA" id="ARBA00022989"/>
    </source>
</evidence>
<keyword evidence="5 8" id="KW-1133">Transmembrane helix</keyword>
<feature type="transmembrane region" description="Helical" evidence="8">
    <location>
        <begin position="289"/>
        <end position="306"/>
    </location>
</feature>
<organism evidence="9 10">
    <name type="scientific">Roseburia inulinivorans</name>
    <dbReference type="NCBI Taxonomy" id="360807"/>
    <lineage>
        <taxon>Bacteria</taxon>
        <taxon>Bacillati</taxon>
        <taxon>Bacillota</taxon>
        <taxon>Clostridia</taxon>
        <taxon>Lachnospirales</taxon>
        <taxon>Lachnospiraceae</taxon>
        <taxon>Roseburia</taxon>
    </lineage>
</organism>
<dbReference type="Proteomes" id="UP000095453">
    <property type="component" value="Unassembled WGS sequence"/>
</dbReference>
<dbReference type="PIRSF" id="PIRSF500217">
    <property type="entry name" value="AlgI"/>
    <property type="match status" value="1"/>
</dbReference>
<evidence type="ECO:0000256" key="2">
    <source>
        <dbReference type="ARBA" id="ARBA00010323"/>
    </source>
</evidence>
<feature type="transmembrane region" description="Helical" evidence="8">
    <location>
        <begin position="6"/>
        <end position="22"/>
    </location>
</feature>
<evidence type="ECO:0000256" key="6">
    <source>
        <dbReference type="ARBA" id="ARBA00023136"/>
    </source>
</evidence>
<keyword evidence="7" id="KW-0808">Transferase</keyword>
<reference evidence="9 10" key="1">
    <citation type="submission" date="2015-09" db="EMBL/GenBank/DDBJ databases">
        <authorList>
            <consortium name="Pathogen Informatics"/>
        </authorList>
    </citation>
    <scope>NUCLEOTIDE SEQUENCE [LARGE SCALE GENOMIC DNA]</scope>
    <source>
        <strain evidence="9 10">2789STDY5608887</strain>
    </source>
</reference>
<keyword evidence="4 8" id="KW-0812">Transmembrane</keyword>
<evidence type="ECO:0000256" key="3">
    <source>
        <dbReference type="ARBA" id="ARBA00022475"/>
    </source>
</evidence>
<feature type="transmembrane region" description="Helical" evidence="8">
    <location>
        <begin position="343"/>
        <end position="368"/>
    </location>
</feature>